<evidence type="ECO:0000256" key="2">
    <source>
        <dbReference type="ARBA" id="ARBA00022643"/>
    </source>
</evidence>
<comment type="caution">
    <text evidence="4">The sequence shown here is derived from an EMBL/GenBank/DDBJ whole genome shotgun (WGS) entry which is preliminary data.</text>
</comment>
<evidence type="ECO:0000256" key="1">
    <source>
        <dbReference type="ARBA" id="ARBA00022630"/>
    </source>
</evidence>
<protein>
    <submittedName>
        <fullName evidence="4">Flavodoxin family protein</fullName>
    </submittedName>
</protein>
<dbReference type="InterPro" id="IPR005025">
    <property type="entry name" value="FMN_Rdtase-like_dom"/>
</dbReference>
<dbReference type="AlphaFoldDB" id="A0A8J6TTB5"/>
<dbReference type="InterPro" id="IPR029039">
    <property type="entry name" value="Flavoprotein-like_sf"/>
</dbReference>
<organism evidence="4 5">
    <name type="scientific">Massiliimalia timonensis</name>
    <dbReference type="NCBI Taxonomy" id="1987501"/>
    <lineage>
        <taxon>Bacteria</taxon>
        <taxon>Bacillati</taxon>
        <taxon>Bacillota</taxon>
        <taxon>Clostridia</taxon>
        <taxon>Eubacteriales</taxon>
        <taxon>Oscillospiraceae</taxon>
        <taxon>Massiliimalia</taxon>
    </lineage>
</organism>
<dbReference type="SUPFAM" id="SSF52218">
    <property type="entry name" value="Flavoproteins"/>
    <property type="match status" value="1"/>
</dbReference>
<accession>A0A8J6TTB5</accession>
<reference evidence="4" key="1">
    <citation type="submission" date="2020-08" db="EMBL/GenBank/DDBJ databases">
        <title>Genome public.</title>
        <authorList>
            <person name="Liu C."/>
            <person name="Sun Q."/>
        </authorList>
    </citation>
    <scope>NUCLEOTIDE SEQUENCE</scope>
    <source>
        <strain evidence="4">NSJ-15</strain>
    </source>
</reference>
<keyword evidence="5" id="KW-1185">Reference proteome</keyword>
<dbReference type="GO" id="GO:0016491">
    <property type="term" value="F:oxidoreductase activity"/>
    <property type="evidence" value="ECO:0007669"/>
    <property type="project" value="InterPro"/>
</dbReference>
<proteinExistence type="predicted"/>
<evidence type="ECO:0000259" key="3">
    <source>
        <dbReference type="Pfam" id="PF03358"/>
    </source>
</evidence>
<evidence type="ECO:0000313" key="5">
    <source>
        <dbReference type="Proteomes" id="UP000632659"/>
    </source>
</evidence>
<dbReference type="Proteomes" id="UP000632659">
    <property type="component" value="Unassembled WGS sequence"/>
</dbReference>
<dbReference type="OrthoDB" id="9805976at2"/>
<feature type="domain" description="NADPH-dependent FMN reductase-like" evidence="3">
    <location>
        <begin position="4"/>
        <end position="141"/>
    </location>
</feature>
<sequence length="179" mass="19457">MCKNILVISTSPRKNGNSELLANEFARGALESGHKVEKISLYDKEIGFCKGCLACQKTLRCVIHDDADTIAQKMRVADTIVFATPIYYYEMCGQMKTMLDRGNPLYSADYSFREVYLLAAAAEEEESTIDGAVHGLNGWLACFPKARLAGTVFGGGVSDAGEIKGHAALLKAYEMGKSV</sequence>
<dbReference type="InterPro" id="IPR051796">
    <property type="entry name" value="ISF_SsuE-like"/>
</dbReference>
<name>A0A8J6TTB5_9FIRM</name>
<gene>
    <name evidence="4" type="ORF">H8702_00805</name>
</gene>
<keyword evidence="1" id="KW-0285">Flavoprotein</keyword>
<dbReference type="PANTHER" id="PTHR43278:SF2">
    <property type="entry name" value="IRON-SULFUR FLAVOPROTEIN"/>
    <property type="match status" value="1"/>
</dbReference>
<dbReference type="RefSeq" id="WP_093988101.1">
    <property type="nucleotide sequence ID" value="NZ_FYDD01000003.1"/>
</dbReference>
<dbReference type="Gene3D" id="3.40.50.360">
    <property type="match status" value="1"/>
</dbReference>
<evidence type="ECO:0000313" key="4">
    <source>
        <dbReference type="EMBL" id="MBC8609658.1"/>
    </source>
</evidence>
<dbReference type="EMBL" id="JACRTL010000001">
    <property type="protein sequence ID" value="MBC8609658.1"/>
    <property type="molecule type" value="Genomic_DNA"/>
</dbReference>
<dbReference type="Pfam" id="PF03358">
    <property type="entry name" value="FMN_red"/>
    <property type="match status" value="1"/>
</dbReference>
<keyword evidence="2" id="KW-0288">FMN</keyword>
<dbReference type="PANTHER" id="PTHR43278">
    <property type="entry name" value="NAD(P)H-DEPENDENT FMN-CONTAINING OXIDOREDUCTASE YWQN-RELATED"/>
    <property type="match status" value="1"/>
</dbReference>